<gene>
    <name evidence="7" type="ORF">GE300_13325</name>
</gene>
<evidence type="ECO:0000313" key="7">
    <source>
        <dbReference type="EMBL" id="MSU90587.1"/>
    </source>
</evidence>
<feature type="region of interest" description="Disordered" evidence="5">
    <location>
        <begin position="180"/>
        <end position="286"/>
    </location>
</feature>
<evidence type="ECO:0000259" key="6">
    <source>
        <dbReference type="PROSITE" id="PS50931"/>
    </source>
</evidence>
<dbReference type="EMBL" id="WIND01000010">
    <property type="protein sequence ID" value="MSU90587.1"/>
    <property type="molecule type" value="Genomic_DNA"/>
</dbReference>
<dbReference type="InterPro" id="IPR036390">
    <property type="entry name" value="WH_DNA-bd_sf"/>
</dbReference>
<feature type="compositionally biased region" description="Basic and acidic residues" evidence="5">
    <location>
        <begin position="224"/>
        <end position="233"/>
    </location>
</feature>
<evidence type="ECO:0000313" key="8">
    <source>
        <dbReference type="Proteomes" id="UP000474957"/>
    </source>
</evidence>
<evidence type="ECO:0000256" key="3">
    <source>
        <dbReference type="ARBA" id="ARBA00023125"/>
    </source>
</evidence>
<dbReference type="Proteomes" id="UP000474957">
    <property type="component" value="Unassembled WGS sequence"/>
</dbReference>
<dbReference type="Gene3D" id="1.10.10.10">
    <property type="entry name" value="Winged helix-like DNA-binding domain superfamily/Winged helix DNA-binding domain"/>
    <property type="match status" value="1"/>
</dbReference>
<protein>
    <submittedName>
        <fullName evidence="7">LysR family transcriptional regulator</fullName>
    </submittedName>
</protein>
<keyword evidence="8" id="KW-1185">Reference proteome</keyword>
<comment type="caution">
    <text evidence="7">The sequence shown here is derived from an EMBL/GenBank/DDBJ whole genome shotgun (WGS) entry which is preliminary data.</text>
</comment>
<evidence type="ECO:0000256" key="2">
    <source>
        <dbReference type="ARBA" id="ARBA00023015"/>
    </source>
</evidence>
<dbReference type="PANTHER" id="PTHR30537">
    <property type="entry name" value="HTH-TYPE TRANSCRIPTIONAL REGULATOR"/>
    <property type="match status" value="1"/>
</dbReference>
<dbReference type="InterPro" id="IPR005119">
    <property type="entry name" value="LysR_subst-bd"/>
</dbReference>
<comment type="similarity">
    <text evidence="1">Belongs to the LysR transcriptional regulatory family.</text>
</comment>
<proteinExistence type="inferred from homology"/>
<feature type="compositionally biased region" description="Basic and acidic residues" evidence="5">
    <location>
        <begin position="196"/>
        <end position="213"/>
    </location>
</feature>
<feature type="domain" description="HTH lysR-type" evidence="6">
    <location>
        <begin position="1"/>
        <end position="53"/>
    </location>
</feature>
<feature type="region of interest" description="Disordered" evidence="5">
    <location>
        <begin position="143"/>
        <end position="164"/>
    </location>
</feature>
<keyword evidence="4" id="KW-0804">Transcription</keyword>
<name>A0A6L5Z233_9RHOB</name>
<dbReference type="Pfam" id="PF00126">
    <property type="entry name" value="HTH_1"/>
    <property type="match status" value="1"/>
</dbReference>
<dbReference type="Gene3D" id="3.40.190.290">
    <property type="match status" value="1"/>
</dbReference>
<feature type="compositionally biased region" description="Low complexity" evidence="5">
    <location>
        <begin position="234"/>
        <end position="245"/>
    </location>
</feature>
<keyword evidence="2" id="KW-0805">Transcription regulation</keyword>
<evidence type="ECO:0000256" key="4">
    <source>
        <dbReference type="ARBA" id="ARBA00023163"/>
    </source>
</evidence>
<evidence type="ECO:0000256" key="1">
    <source>
        <dbReference type="ARBA" id="ARBA00009437"/>
    </source>
</evidence>
<reference evidence="7 8" key="1">
    <citation type="submission" date="2019-10" db="EMBL/GenBank/DDBJ databases">
        <title>Cognatihalovulum marinum gen. nov. sp. nov., a new member of the family Rhodobacteraceae isolated from deep seawater of the Northwest Indian Ocean.</title>
        <authorList>
            <person name="Ruan C."/>
            <person name="Wang J."/>
            <person name="Zheng X."/>
            <person name="Song L."/>
            <person name="Zhu Y."/>
            <person name="Huang Y."/>
            <person name="Lu Z."/>
            <person name="Du W."/>
            <person name="Huang L."/>
            <person name="Dai X."/>
        </authorList>
    </citation>
    <scope>NUCLEOTIDE SEQUENCE [LARGE SCALE GENOMIC DNA]</scope>
    <source>
        <strain evidence="7 8">2CG4</strain>
    </source>
</reference>
<dbReference type="SUPFAM" id="SSF46785">
    <property type="entry name" value="Winged helix' DNA-binding domain"/>
    <property type="match status" value="1"/>
</dbReference>
<dbReference type="InterPro" id="IPR058163">
    <property type="entry name" value="LysR-type_TF_proteobact-type"/>
</dbReference>
<sequence length="326" mass="34891">MKAYCRIVERGSFVRAAEDLGVSPALLSREVKLLDSSLGCSLLSRTTRSMALTEHGRQYYDEARRILAEIDAAEERVRLAAGSVQGRLRVNAPHSFGQIVLGPALPGFLDRYPRVEIELSLDDHVCGHDRGRLRHLDPYPRRVAGFGADRPPPRAGGAATVRGARIPRGARHACISRCAEGSRGGQLPADRPRRRLAADRPGGRDRHPDRPAPDSRQQPGAARLADRRARDRGAAGFHLGPRGTRGPAGAGPAGRRRLPAADRDRAFRRPLPGSTRRADRGAAGGSARAVGALGGVNAAAIPAHAPHGPVCGRCDRVAGHRQRRAA</sequence>
<dbReference type="FunFam" id="1.10.10.10:FF:000001">
    <property type="entry name" value="LysR family transcriptional regulator"/>
    <property type="match status" value="1"/>
</dbReference>
<dbReference type="PROSITE" id="PS50931">
    <property type="entry name" value="HTH_LYSR"/>
    <property type="match status" value="1"/>
</dbReference>
<dbReference type="Pfam" id="PF03466">
    <property type="entry name" value="LysR_substrate"/>
    <property type="match status" value="1"/>
</dbReference>
<dbReference type="InterPro" id="IPR000847">
    <property type="entry name" value="LysR_HTH_N"/>
</dbReference>
<dbReference type="PANTHER" id="PTHR30537:SF5">
    <property type="entry name" value="HTH-TYPE TRANSCRIPTIONAL ACTIVATOR TTDR-RELATED"/>
    <property type="match status" value="1"/>
</dbReference>
<dbReference type="AlphaFoldDB" id="A0A6L5Z233"/>
<keyword evidence="3" id="KW-0238">DNA-binding</keyword>
<dbReference type="GO" id="GO:0003677">
    <property type="term" value="F:DNA binding"/>
    <property type="evidence" value="ECO:0007669"/>
    <property type="project" value="UniProtKB-KW"/>
</dbReference>
<evidence type="ECO:0000256" key="5">
    <source>
        <dbReference type="SAM" id="MobiDB-lite"/>
    </source>
</evidence>
<dbReference type="InterPro" id="IPR036388">
    <property type="entry name" value="WH-like_DNA-bd_sf"/>
</dbReference>
<feature type="compositionally biased region" description="Low complexity" evidence="5">
    <location>
        <begin position="144"/>
        <end position="164"/>
    </location>
</feature>
<dbReference type="GO" id="GO:0003700">
    <property type="term" value="F:DNA-binding transcription factor activity"/>
    <property type="evidence" value="ECO:0007669"/>
    <property type="project" value="InterPro"/>
</dbReference>
<organism evidence="7 8">
    <name type="scientific">Halovulum marinum</name>
    <dbReference type="NCBI Taxonomy" id="2662447"/>
    <lineage>
        <taxon>Bacteria</taxon>
        <taxon>Pseudomonadati</taxon>
        <taxon>Pseudomonadota</taxon>
        <taxon>Alphaproteobacteria</taxon>
        <taxon>Rhodobacterales</taxon>
        <taxon>Paracoccaceae</taxon>
        <taxon>Halovulum</taxon>
    </lineage>
</organism>
<accession>A0A6L5Z233</accession>